<dbReference type="SUPFAM" id="SSF46894">
    <property type="entry name" value="C-terminal effector domain of the bipartite response regulators"/>
    <property type="match status" value="1"/>
</dbReference>
<dbReference type="SMART" id="SM00421">
    <property type="entry name" value="HTH_LUXR"/>
    <property type="match status" value="1"/>
</dbReference>
<name>A0ABS0K5G1_9ACTN</name>
<sequence length="195" mass="21034">MTTVHPRAPEVIVIDLMQRTLDDRPDGPGDGTAEPHIVALCSGAEHASALQAIHHGVRAVVHRDDPVGHIAMAIRAVAAGEAFLSPPPTRYLLEGVRIDRPGPRRRPVAASLSRRELEVIALLCDGVANPEIARRLSISATTVRPQIHHIATKFGLRDRTQVVVYVFRHGLAAPDPGEGPSVASVRPWLLRSTVS</sequence>
<comment type="caution">
    <text evidence="5">The sequence shown here is derived from an EMBL/GenBank/DDBJ whole genome shotgun (WGS) entry which is preliminary data.</text>
</comment>
<evidence type="ECO:0000256" key="2">
    <source>
        <dbReference type="ARBA" id="ARBA00023125"/>
    </source>
</evidence>
<protein>
    <submittedName>
        <fullName evidence="5">DNA-binding NarL/FixJ family response regulator</fullName>
    </submittedName>
</protein>
<keyword evidence="2 5" id="KW-0238">DNA-binding</keyword>
<organism evidence="5 6">
    <name type="scientific">Micromonospora vinacea</name>
    <dbReference type="NCBI Taxonomy" id="709878"/>
    <lineage>
        <taxon>Bacteria</taxon>
        <taxon>Bacillati</taxon>
        <taxon>Actinomycetota</taxon>
        <taxon>Actinomycetes</taxon>
        <taxon>Micromonosporales</taxon>
        <taxon>Micromonosporaceae</taxon>
        <taxon>Micromonospora</taxon>
    </lineage>
</organism>
<dbReference type="RefSeq" id="WP_196922416.1">
    <property type="nucleotide sequence ID" value="NZ_JADOTY010000001.1"/>
</dbReference>
<evidence type="ECO:0000259" key="4">
    <source>
        <dbReference type="PROSITE" id="PS50043"/>
    </source>
</evidence>
<proteinExistence type="predicted"/>
<evidence type="ECO:0000256" key="1">
    <source>
        <dbReference type="ARBA" id="ARBA00023015"/>
    </source>
</evidence>
<evidence type="ECO:0000313" key="5">
    <source>
        <dbReference type="EMBL" id="MBG6103878.1"/>
    </source>
</evidence>
<gene>
    <name evidence="5" type="ORF">IW249_004292</name>
</gene>
<dbReference type="Proteomes" id="UP000631791">
    <property type="component" value="Unassembled WGS sequence"/>
</dbReference>
<dbReference type="PRINTS" id="PR00038">
    <property type="entry name" value="HTHLUXR"/>
</dbReference>
<dbReference type="PROSITE" id="PS50043">
    <property type="entry name" value="HTH_LUXR_2"/>
    <property type="match status" value="1"/>
</dbReference>
<dbReference type="EMBL" id="JADOTY010000001">
    <property type="protein sequence ID" value="MBG6103878.1"/>
    <property type="molecule type" value="Genomic_DNA"/>
</dbReference>
<dbReference type="InterPro" id="IPR016032">
    <property type="entry name" value="Sig_transdc_resp-reg_C-effctor"/>
</dbReference>
<keyword evidence="1" id="KW-0805">Transcription regulation</keyword>
<dbReference type="GO" id="GO:0003677">
    <property type="term" value="F:DNA binding"/>
    <property type="evidence" value="ECO:0007669"/>
    <property type="project" value="UniProtKB-KW"/>
</dbReference>
<keyword evidence="3" id="KW-0804">Transcription</keyword>
<dbReference type="InterPro" id="IPR000792">
    <property type="entry name" value="Tscrpt_reg_LuxR_C"/>
</dbReference>
<reference evidence="5 6" key="1">
    <citation type="submission" date="2020-11" db="EMBL/GenBank/DDBJ databases">
        <title>Sequencing the genomes of 1000 actinobacteria strains.</title>
        <authorList>
            <person name="Klenk H.-P."/>
        </authorList>
    </citation>
    <scope>NUCLEOTIDE SEQUENCE [LARGE SCALE GENOMIC DNA]</scope>
    <source>
        <strain evidence="5 6">DSM 101695</strain>
    </source>
</reference>
<evidence type="ECO:0000256" key="3">
    <source>
        <dbReference type="ARBA" id="ARBA00023163"/>
    </source>
</evidence>
<feature type="domain" description="HTH luxR-type" evidence="4">
    <location>
        <begin position="105"/>
        <end position="170"/>
    </location>
</feature>
<dbReference type="Pfam" id="PF00196">
    <property type="entry name" value="GerE"/>
    <property type="match status" value="1"/>
</dbReference>
<accession>A0ABS0K5G1</accession>
<dbReference type="PROSITE" id="PS00622">
    <property type="entry name" value="HTH_LUXR_1"/>
    <property type="match status" value="1"/>
</dbReference>
<dbReference type="PANTHER" id="PTHR43214:SF24">
    <property type="entry name" value="TRANSCRIPTIONAL REGULATORY PROTEIN NARL-RELATED"/>
    <property type="match status" value="1"/>
</dbReference>
<evidence type="ECO:0000313" key="6">
    <source>
        <dbReference type="Proteomes" id="UP000631791"/>
    </source>
</evidence>
<dbReference type="PANTHER" id="PTHR43214">
    <property type="entry name" value="TWO-COMPONENT RESPONSE REGULATOR"/>
    <property type="match status" value="1"/>
</dbReference>
<dbReference type="CDD" id="cd06170">
    <property type="entry name" value="LuxR_C_like"/>
    <property type="match status" value="1"/>
</dbReference>
<keyword evidence="6" id="KW-1185">Reference proteome</keyword>
<dbReference type="Gene3D" id="3.40.50.2300">
    <property type="match status" value="1"/>
</dbReference>
<dbReference type="InterPro" id="IPR039420">
    <property type="entry name" value="WalR-like"/>
</dbReference>